<comment type="caution">
    <text evidence="2">The sequence shown here is derived from an EMBL/GenBank/DDBJ whole genome shotgun (WGS) entry which is preliminary data.</text>
</comment>
<protein>
    <submittedName>
        <fullName evidence="2">Uncharacterized protein</fullName>
    </submittedName>
</protein>
<dbReference type="AlphaFoldDB" id="A0A7V0MZE2"/>
<proteinExistence type="predicted"/>
<evidence type="ECO:0000256" key="1">
    <source>
        <dbReference type="SAM" id="MobiDB-lite"/>
    </source>
</evidence>
<name>A0A7V0MZE2_UNCAE</name>
<organism evidence="2">
    <name type="scientific">Aerophobetes bacterium</name>
    <dbReference type="NCBI Taxonomy" id="2030807"/>
    <lineage>
        <taxon>Bacteria</taxon>
        <taxon>Candidatus Aerophobota</taxon>
    </lineage>
</organism>
<dbReference type="EMBL" id="DRBC01000226">
    <property type="protein sequence ID" value="HDN84864.1"/>
    <property type="molecule type" value="Genomic_DNA"/>
</dbReference>
<accession>A0A7V0MZE2</accession>
<reference evidence="2" key="1">
    <citation type="journal article" date="2020" name="mSystems">
        <title>Genome- and Community-Level Interaction Insights into Carbon Utilization and Element Cycling Functions of Hydrothermarchaeota in Hydrothermal Sediment.</title>
        <authorList>
            <person name="Zhou Z."/>
            <person name="Liu Y."/>
            <person name="Xu W."/>
            <person name="Pan J."/>
            <person name="Luo Z.H."/>
            <person name="Li M."/>
        </authorList>
    </citation>
    <scope>NUCLEOTIDE SEQUENCE [LARGE SCALE GENOMIC DNA]</scope>
    <source>
        <strain evidence="2">HyVt-219</strain>
    </source>
</reference>
<gene>
    <name evidence="2" type="ORF">ENG47_03800</name>
</gene>
<sequence length="235" mass="27473">MVIKFYFLSNIFFLVFIPFCFAQYQSYGKNSSSWDYSLGGSKKFDQPYTSLRQIERNVYTYPLPQQQEASLPQSPLGRDYYTYILPQKIINIKLIELEFIPYKQPVEIEAERLGKEIEEAIPIVMEAAITRLKEKGEGEQSYLIRVKKSAKTKSEKEEELKQESIEGEETENKPPSENEIDVLVRVLFGGEKVVIKIPPLKDPKEKERLIKELERIANILVRHEELFMEIQKQAE</sequence>
<dbReference type="Proteomes" id="UP000885660">
    <property type="component" value="Unassembled WGS sequence"/>
</dbReference>
<feature type="region of interest" description="Disordered" evidence="1">
    <location>
        <begin position="155"/>
        <end position="176"/>
    </location>
</feature>
<evidence type="ECO:0000313" key="2">
    <source>
        <dbReference type="EMBL" id="HDN84864.1"/>
    </source>
</evidence>